<reference evidence="4" key="1">
    <citation type="journal article" date="2017" name="Genome Biol.">
        <title>Comparative genomics reveals high biological diversity and specific adaptations in the industrially and medically important fungal genus Aspergillus.</title>
        <authorList>
            <person name="de Vries R.P."/>
            <person name="Riley R."/>
            <person name="Wiebenga A."/>
            <person name="Aguilar-Osorio G."/>
            <person name="Amillis S."/>
            <person name="Uchima C.A."/>
            <person name="Anderluh G."/>
            <person name="Asadollahi M."/>
            <person name="Askin M."/>
            <person name="Barry K."/>
            <person name="Battaglia E."/>
            <person name="Bayram O."/>
            <person name="Benocci T."/>
            <person name="Braus-Stromeyer S.A."/>
            <person name="Caldana C."/>
            <person name="Canovas D."/>
            <person name="Cerqueira G.C."/>
            <person name="Chen F."/>
            <person name="Chen W."/>
            <person name="Choi C."/>
            <person name="Clum A."/>
            <person name="Dos Santos R.A."/>
            <person name="Damasio A.R."/>
            <person name="Diallinas G."/>
            <person name="Emri T."/>
            <person name="Fekete E."/>
            <person name="Flipphi M."/>
            <person name="Freyberg S."/>
            <person name="Gallo A."/>
            <person name="Gournas C."/>
            <person name="Habgood R."/>
            <person name="Hainaut M."/>
            <person name="Harispe M.L."/>
            <person name="Henrissat B."/>
            <person name="Hilden K.S."/>
            <person name="Hope R."/>
            <person name="Hossain A."/>
            <person name="Karabika E."/>
            <person name="Karaffa L."/>
            <person name="Karanyi Z."/>
            <person name="Krasevec N."/>
            <person name="Kuo A."/>
            <person name="Kusch H."/>
            <person name="LaButti K."/>
            <person name="Lagendijk E.L."/>
            <person name="Lapidus A."/>
            <person name="Levasseur A."/>
            <person name="Lindquist E."/>
            <person name="Lipzen A."/>
            <person name="Logrieco A.F."/>
            <person name="MacCabe A."/>
            <person name="Maekelae M.R."/>
            <person name="Malavazi I."/>
            <person name="Melin P."/>
            <person name="Meyer V."/>
            <person name="Mielnichuk N."/>
            <person name="Miskei M."/>
            <person name="Molnar A.P."/>
            <person name="Mule G."/>
            <person name="Ngan C.Y."/>
            <person name="Orejas M."/>
            <person name="Orosz E."/>
            <person name="Ouedraogo J.P."/>
            <person name="Overkamp K.M."/>
            <person name="Park H.-S."/>
            <person name="Perrone G."/>
            <person name="Piumi F."/>
            <person name="Punt P.J."/>
            <person name="Ram A.F."/>
            <person name="Ramon A."/>
            <person name="Rauscher S."/>
            <person name="Record E."/>
            <person name="Riano-Pachon D.M."/>
            <person name="Robert V."/>
            <person name="Roehrig J."/>
            <person name="Ruller R."/>
            <person name="Salamov A."/>
            <person name="Salih N.S."/>
            <person name="Samson R.A."/>
            <person name="Sandor E."/>
            <person name="Sanguinetti M."/>
            <person name="Schuetze T."/>
            <person name="Sepcic K."/>
            <person name="Shelest E."/>
            <person name="Sherlock G."/>
            <person name="Sophianopoulou V."/>
            <person name="Squina F.M."/>
            <person name="Sun H."/>
            <person name="Susca A."/>
            <person name="Todd R.B."/>
            <person name="Tsang A."/>
            <person name="Unkles S.E."/>
            <person name="van de Wiele N."/>
            <person name="van Rossen-Uffink D."/>
            <person name="Oliveira J.V."/>
            <person name="Vesth T.C."/>
            <person name="Visser J."/>
            <person name="Yu J.-H."/>
            <person name="Zhou M."/>
            <person name="Andersen M.R."/>
            <person name="Archer D.B."/>
            <person name="Baker S.E."/>
            <person name="Benoit I."/>
            <person name="Brakhage A.A."/>
            <person name="Braus G.H."/>
            <person name="Fischer R."/>
            <person name="Frisvad J.C."/>
            <person name="Goldman G.H."/>
            <person name="Houbraken J."/>
            <person name="Oakley B."/>
            <person name="Pocsi I."/>
            <person name="Scazzocchio C."/>
            <person name="Seiboth B."/>
            <person name="vanKuyk P.A."/>
            <person name="Wortman J."/>
            <person name="Dyer P.S."/>
            <person name="Grigoriev I.V."/>
        </authorList>
    </citation>
    <scope>NUCLEOTIDE SEQUENCE [LARGE SCALE GENOMIC DNA]</scope>
    <source>
        <strain evidence="4">CBS 583.65</strain>
    </source>
</reference>
<dbReference type="PANTHER" id="PTHR45648:SF22">
    <property type="entry name" value="GDSL LIPASE_ACYLHYDROLASE FAMILY PROTEIN (AFU_ORTHOLOGUE AFUA_4G14700)"/>
    <property type="match status" value="1"/>
</dbReference>
<evidence type="ECO:0008006" key="5">
    <source>
        <dbReference type="Google" id="ProtNLM"/>
    </source>
</evidence>
<evidence type="ECO:0000256" key="1">
    <source>
        <dbReference type="ARBA" id="ARBA00022801"/>
    </source>
</evidence>
<dbReference type="RefSeq" id="XP_040670039.1">
    <property type="nucleotide sequence ID" value="XM_040810384.1"/>
</dbReference>
<dbReference type="SUPFAM" id="SSF52266">
    <property type="entry name" value="SGNH hydrolase"/>
    <property type="match status" value="1"/>
</dbReference>
<gene>
    <name evidence="3" type="ORF">ASPVEDRAFT_30745</name>
</gene>
<evidence type="ECO:0000313" key="4">
    <source>
        <dbReference type="Proteomes" id="UP000184073"/>
    </source>
</evidence>
<feature type="chain" id="PRO_5012047113" description="SGNH hydrolase-type esterase domain-containing protein" evidence="2">
    <location>
        <begin position="21"/>
        <end position="353"/>
    </location>
</feature>
<keyword evidence="1" id="KW-0378">Hydrolase</keyword>
<dbReference type="OrthoDB" id="1600564at2759"/>
<dbReference type="GeneID" id="63725895"/>
<accession>A0A1L9PRX1</accession>
<evidence type="ECO:0000313" key="3">
    <source>
        <dbReference type="EMBL" id="OJJ04277.1"/>
    </source>
</evidence>
<dbReference type="CDD" id="cd01846">
    <property type="entry name" value="fatty_acyltransferase_like"/>
    <property type="match status" value="1"/>
</dbReference>
<keyword evidence="2" id="KW-0732">Signal</keyword>
<name>A0A1L9PRX1_ASPVE</name>
<dbReference type="Gene3D" id="3.40.50.1110">
    <property type="entry name" value="SGNH hydrolase"/>
    <property type="match status" value="1"/>
</dbReference>
<protein>
    <recommendedName>
        <fullName evidence="5">SGNH hydrolase-type esterase domain-containing protein</fullName>
    </recommendedName>
</protein>
<dbReference type="InterPro" id="IPR051058">
    <property type="entry name" value="GDSL_Est/Lipase"/>
</dbReference>
<dbReference type="Proteomes" id="UP000184073">
    <property type="component" value="Unassembled WGS sequence"/>
</dbReference>
<organism evidence="3 4">
    <name type="scientific">Aspergillus versicolor CBS 583.65</name>
    <dbReference type="NCBI Taxonomy" id="1036611"/>
    <lineage>
        <taxon>Eukaryota</taxon>
        <taxon>Fungi</taxon>
        <taxon>Dikarya</taxon>
        <taxon>Ascomycota</taxon>
        <taxon>Pezizomycotina</taxon>
        <taxon>Eurotiomycetes</taxon>
        <taxon>Eurotiomycetidae</taxon>
        <taxon>Eurotiales</taxon>
        <taxon>Aspergillaceae</taxon>
        <taxon>Aspergillus</taxon>
        <taxon>Aspergillus subgen. Nidulantes</taxon>
    </lineage>
</organism>
<dbReference type="EMBL" id="KV878131">
    <property type="protein sequence ID" value="OJJ04277.1"/>
    <property type="molecule type" value="Genomic_DNA"/>
</dbReference>
<sequence>MVALPRTLAVLLSALIAANAEKAHQWGPSEWKGLVTFGNSYTDDSRLGYFASNNGTAPPVGWKQPVSNDSASGGYTWGHFASQIANLTRYNYAVSGAVCSNEISPRTFDTINAPFPSVLEYEIPAFLADSKHTEPNGDDFINIGPNETVYAIWIGTNDVGNNAFLTDSQVKGAVIPDFIECVYEALDAVYANGGRHFVIMNLAPLQLAPQYATPENGGLNSTSGYPDKGANITEISYRMWETVVTANDVFHYKTAYESKIANRYPGAQLAVMDMYGLISDIWHNPTEYLASPSNVTGYVKHCDEATGDCERLPNEEAFLWFDELHPSERVDKVIGREFVNLVSGNNSRWAAYW</sequence>
<dbReference type="Pfam" id="PF00657">
    <property type="entry name" value="Lipase_GDSL"/>
    <property type="match status" value="1"/>
</dbReference>
<dbReference type="GO" id="GO:0016788">
    <property type="term" value="F:hydrolase activity, acting on ester bonds"/>
    <property type="evidence" value="ECO:0007669"/>
    <property type="project" value="InterPro"/>
</dbReference>
<dbReference type="VEuPathDB" id="FungiDB:ASPVEDRAFT_30745"/>
<keyword evidence="4" id="KW-1185">Reference proteome</keyword>
<evidence type="ECO:0000256" key="2">
    <source>
        <dbReference type="SAM" id="SignalP"/>
    </source>
</evidence>
<dbReference type="InterPro" id="IPR036514">
    <property type="entry name" value="SGNH_hydro_sf"/>
</dbReference>
<dbReference type="PANTHER" id="PTHR45648">
    <property type="entry name" value="GDSL LIPASE/ACYLHYDROLASE FAMILY PROTEIN (AFU_ORTHOLOGUE AFUA_4G14700)"/>
    <property type="match status" value="1"/>
</dbReference>
<feature type="signal peptide" evidence="2">
    <location>
        <begin position="1"/>
        <end position="20"/>
    </location>
</feature>
<dbReference type="AlphaFoldDB" id="A0A1L9PRX1"/>
<proteinExistence type="predicted"/>
<dbReference type="InterPro" id="IPR001087">
    <property type="entry name" value="GDSL"/>
</dbReference>